<keyword evidence="10" id="KW-0677">Repeat</keyword>
<evidence type="ECO:0000256" key="6">
    <source>
        <dbReference type="ARBA" id="ARBA00022496"/>
    </source>
</evidence>
<dbReference type="InterPro" id="IPR002355">
    <property type="entry name" value="Cu_oxidase_Cu_BS"/>
</dbReference>
<evidence type="ECO:0000256" key="12">
    <source>
        <dbReference type="ARBA" id="ARBA00023002"/>
    </source>
</evidence>
<feature type="domain" description="Plastocyanin-like" evidence="20">
    <location>
        <begin position="159"/>
        <end position="280"/>
    </location>
</feature>
<dbReference type="Pfam" id="PF07731">
    <property type="entry name" value="Cu-oxidase_2"/>
    <property type="match status" value="1"/>
</dbReference>
<dbReference type="InterPro" id="IPR011707">
    <property type="entry name" value="Cu-oxidase-like_N"/>
</dbReference>
<evidence type="ECO:0000259" key="20">
    <source>
        <dbReference type="Pfam" id="PF00394"/>
    </source>
</evidence>
<keyword evidence="7 18" id="KW-0812">Transmembrane</keyword>
<dbReference type="FunFam" id="2.60.40.420:FF:000022">
    <property type="entry name" value="FET5p Multicopper oxidase"/>
    <property type="match status" value="1"/>
</dbReference>
<dbReference type="InterPro" id="IPR011706">
    <property type="entry name" value="Cu-oxidase_C"/>
</dbReference>
<evidence type="ECO:0000313" key="24">
    <source>
        <dbReference type="Proteomes" id="UP000244406"/>
    </source>
</evidence>
<evidence type="ECO:0000256" key="10">
    <source>
        <dbReference type="ARBA" id="ARBA00022737"/>
    </source>
</evidence>
<dbReference type="FunFam" id="2.60.40.420:FF:000025">
    <property type="entry name" value="FET5p Multicopper oxidase"/>
    <property type="match status" value="1"/>
</dbReference>
<keyword evidence="16 18" id="KW-0472">Membrane</keyword>
<dbReference type="CDD" id="cd13851">
    <property type="entry name" value="CuRO_1_Fet3p"/>
    <property type="match status" value="1"/>
</dbReference>
<feature type="signal peptide" evidence="19">
    <location>
        <begin position="1"/>
        <end position="22"/>
    </location>
</feature>
<dbReference type="GeneID" id="37002412"/>
<dbReference type="GO" id="GO:0010106">
    <property type="term" value="P:cellular response to iron ion starvation"/>
    <property type="evidence" value="ECO:0007669"/>
    <property type="project" value="TreeGrafter"/>
</dbReference>
<evidence type="ECO:0000256" key="16">
    <source>
        <dbReference type="ARBA" id="ARBA00023136"/>
    </source>
</evidence>
<evidence type="ECO:0000256" key="5">
    <source>
        <dbReference type="ARBA" id="ARBA00022475"/>
    </source>
</evidence>
<dbReference type="CDD" id="cd13877">
    <property type="entry name" value="CuRO_2_Fet3p_like"/>
    <property type="match status" value="1"/>
</dbReference>
<reference evidence="23 24" key="1">
    <citation type="submission" date="2017-12" db="EMBL/GenBank/DDBJ databases">
        <title>Genome Sequence of the Amphotericin B-resistant Candida duobushaemulonii strain, B09383.</title>
        <authorList>
            <person name="Chow N.A."/>
            <person name="Gade L."/>
            <person name="Batra D."/>
            <person name="Rowe L.A."/>
            <person name="Loparev V.N."/>
            <person name="Litvintseva A.P."/>
        </authorList>
    </citation>
    <scope>NUCLEOTIDE SEQUENCE [LARGE SCALE GENOMIC DNA]</scope>
    <source>
        <strain evidence="23 24">B09383</strain>
    </source>
</reference>
<sequence>MQMIQLSYLFVLLASWAGLVAAETHTWYFETGWVKANPDGVYERDVIGFNGSWPLPTLKVKKGDRVNLYLTNGFDDRNTSLHFHGMFQNGTSQMDGPEMVTQCPIPPGETFLYNFTVADQVGTYWYHSHTAGQYGDGMRAPFIIEEKSKEDYPFDFDEELILPIGEWYHDIADVLQPKFMNRYNPTGAEPIPQNLLFNETRNNTWKVEPNTTYFVRIVNMGGFVSQYLYMEDHEFEIVEVDGVYVEKNTTDLLYVTIAQRYGVLIKTKENADKNFAFMNVFDTSMLDLIPDDLILNSTNLIQYTDDTSMPDEYYIDDFEDFFDDFYLVPKDGEKLMPDSDQQVVIDVKMDNLGDGVNYAFFNNITYVAPKVPILGSAMSAGDLATNSYIYGNTNAFVLNKDETIDIVLNNQDDGTHPFHLHGHVFQLIERGPEFEDPTSFDYDNHTDYPEVPMKRDTIFVRGNSYAVMRFKADNPGVWFFHCHIEWHLEQGLAIVLIEAPEEMQKDPRQQFTENHKQICSKVGVNLTGNAAGNSENYMDLTGMNVQQKPLPAGFTARGIVALVFSAIAGVLGMIAITIYGLADVNDIDERVARDLDVDLDEADETSELVGQSSSNNNSK</sequence>
<keyword evidence="6" id="KW-0410">Iron transport</keyword>
<dbReference type="Pfam" id="PF00394">
    <property type="entry name" value="Cu-oxidase"/>
    <property type="match status" value="1"/>
</dbReference>
<evidence type="ECO:0000313" key="23">
    <source>
        <dbReference type="EMBL" id="PVH14284.1"/>
    </source>
</evidence>
<dbReference type="PANTHER" id="PTHR11709:SF361">
    <property type="entry name" value="IRON TRANSPORT MULTICOPPER OXIDASE FET3"/>
    <property type="match status" value="1"/>
</dbReference>
<dbReference type="PROSITE" id="PS00079">
    <property type="entry name" value="MULTICOPPER_OXIDASE1"/>
    <property type="match status" value="2"/>
</dbReference>
<keyword evidence="15" id="KW-0406">Ion transport</keyword>
<protein>
    <recommendedName>
        <fullName evidence="25">Iron transport multicopper oxidase FET3</fullName>
    </recommendedName>
</protein>
<dbReference type="InterPro" id="IPR033138">
    <property type="entry name" value="Cu_oxidase_CS"/>
</dbReference>
<dbReference type="GO" id="GO:0004322">
    <property type="term" value="F:ferroxidase activity"/>
    <property type="evidence" value="ECO:0007669"/>
    <property type="project" value="TreeGrafter"/>
</dbReference>
<keyword evidence="11 18" id="KW-1133">Transmembrane helix</keyword>
<dbReference type="InterPro" id="IPR045087">
    <property type="entry name" value="Cu-oxidase_fam"/>
</dbReference>
<evidence type="ECO:0000256" key="17">
    <source>
        <dbReference type="ARBA" id="ARBA00023180"/>
    </source>
</evidence>
<gene>
    <name evidence="23" type="ORF">CXQ87_002412</name>
</gene>
<evidence type="ECO:0000256" key="2">
    <source>
        <dbReference type="ARBA" id="ARBA00004162"/>
    </source>
</evidence>
<keyword evidence="17" id="KW-0325">Glycoprotein</keyword>
<keyword evidence="14" id="KW-0186">Copper</keyword>
<keyword evidence="12" id="KW-0560">Oxidoreductase</keyword>
<keyword evidence="9 19" id="KW-0732">Signal</keyword>
<dbReference type="GO" id="GO:0005507">
    <property type="term" value="F:copper ion binding"/>
    <property type="evidence" value="ECO:0007669"/>
    <property type="project" value="InterPro"/>
</dbReference>
<evidence type="ECO:0000256" key="7">
    <source>
        <dbReference type="ARBA" id="ARBA00022692"/>
    </source>
</evidence>
<organism evidence="23 24">
    <name type="scientific">Candidozyma duobushaemuli</name>
    <dbReference type="NCBI Taxonomy" id="1231522"/>
    <lineage>
        <taxon>Eukaryota</taxon>
        <taxon>Fungi</taxon>
        <taxon>Dikarya</taxon>
        <taxon>Ascomycota</taxon>
        <taxon>Saccharomycotina</taxon>
        <taxon>Pichiomycetes</taxon>
        <taxon>Metschnikowiaceae</taxon>
        <taxon>Candidozyma</taxon>
    </lineage>
</organism>
<dbReference type="GO" id="GO:0033573">
    <property type="term" value="C:high-affinity iron permease complex"/>
    <property type="evidence" value="ECO:0007669"/>
    <property type="project" value="TreeGrafter"/>
</dbReference>
<keyword evidence="4" id="KW-0813">Transport</keyword>
<feature type="transmembrane region" description="Helical" evidence="18">
    <location>
        <begin position="559"/>
        <end position="582"/>
    </location>
</feature>
<dbReference type="PANTHER" id="PTHR11709">
    <property type="entry name" value="MULTI-COPPER OXIDASE"/>
    <property type="match status" value="1"/>
</dbReference>
<dbReference type="FunFam" id="2.60.40.420:FF:000024">
    <property type="entry name" value="FET5p Multicopper oxidase"/>
    <property type="match status" value="1"/>
</dbReference>
<evidence type="ECO:0000256" key="1">
    <source>
        <dbReference type="ARBA" id="ARBA00001935"/>
    </source>
</evidence>
<evidence type="ECO:0000256" key="3">
    <source>
        <dbReference type="ARBA" id="ARBA00010609"/>
    </source>
</evidence>
<dbReference type="InterPro" id="IPR001117">
    <property type="entry name" value="Cu-oxidase_2nd"/>
</dbReference>
<evidence type="ECO:0000256" key="15">
    <source>
        <dbReference type="ARBA" id="ARBA00023065"/>
    </source>
</evidence>
<evidence type="ECO:0000256" key="9">
    <source>
        <dbReference type="ARBA" id="ARBA00022729"/>
    </source>
</evidence>
<feature type="domain" description="Plastocyanin-like" evidence="22">
    <location>
        <begin position="32"/>
        <end position="148"/>
    </location>
</feature>
<dbReference type="Gene3D" id="2.60.40.420">
    <property type="entry name" value="Cupredoxins - blue copper proteins"/>
    <property type="match status" value="3"/>
</dbReference>
<dbReference type="SUPFAM" id="SSF49503">
    <property type="entry name" value="Cupredoxins"/>
    <property type="match status" value="3"/>
</dbReference>
<evidence type="ECO:0000256" key="11">
    <source>
        <dbReference type="ARBA" id="ARBA00022989"/>
    </source>
</evidence>
<dbReference type="InterPro" id="IPR008972">
    <property type="entry name" value="Cupredoxin"/>
</dbReference>
<dbReference type="AlphaFoldDB" id="A0A2V1A9Y2"/>
<comment type="subcellular location">
    <subcellularLocation>
        <location evidence="2">Cell membrane</location>
        <topology evidence="2">Single-pass membrane protein</topology>
    </subcellularLocation>
</comment>
<dbReference type="Proteomes" id="UP000244406">
    <property type="component" value="Unassembled WGS sequence"/>
</dbReference>
<dbReference type="RefSeq" id="XP_025335224.1">
    <property type="nucleotide sequence ID" value="XM_025480924.1"/>
</dbReference>
<proteinExistence type="inferred from homology"/>
<evidence type="ECO:0000256" key="14">
    <source>
        <dbReference type="ARBA" id="ARBA00023008"/>
    </source>
</evidence>
<dbReference type="GO" id="GO:0033215">
    <property type="term" value="P:reductive iron assimilation"/>
    <property type="evidence" value="ECO:0007669"/>
    <property type="project" value="TreeGrafter"/>
</dbReference>
<dbReference type="EMBL" id="PKFP01000001">
    <property type="protein sequence ID" value="PVH14284.1"/>
    <property type="molecule type" value="Genomic_DNA"/>
</dbReference>
<keyword evidence="24" id="KW-1185">Reference proteome</keyword>
<dbReference type="VEuPathDB" id="FungiDB:CXQ87_002412"/>
<comment type="cofactor">
    <cofactor evidence="1">
        <name>Cu cation</name>
        <dbReference type="ChEBI" id="CHEBI:23378"/>
    </cofactor>
</comment>
<keyword evidence="13" id="KW-0408">Iron</keyword>
<dbReference type="Pfam" id="PF07732">
    <property type="entry name" value="Cu-oxidase_3"/>
    <property type="match status" value="1"/>
</dbReference>
<feature type="domain" description="Plastocyanin-like" evidence="21">
    <location>
        <begin position="367"/>
        <end position="501"/>
    </location>
</feature>
<evidence type="ECO:0008006" key="25">
    <source>
        <dbReference type="Google" id="ProtNLM"/>
    </source>
</evidence>
<keyword evidence="5" id="KW-1003">Cell membrane</keyword>
<dbReference type="PROSITE" id="PS00080">
    <property type="entry name" value="MULTICOPPER_OXIDASE2"/>
    <property type="match status" value="1"/>
</dbReference>
<dbReference type="CDD" id="cd13899">
    <property type="entry name" value="CuRO_3_Fet3p"/>
    <property type="match status" value="1"/>
</dbReference>
<evidence type="ECO:0000256" key="19">
    <source>
        <dbReference type="SAM" id="SignalP"/>
    </source>
</evidence>
<evidence type="ECO:0000256" key="8">
    <source>
        <dbReference type="ARBA" id="ARBA00022723"/>
    </source>
</evidence>
<accession>A0A2V1A9Y2</accession>
<evidence type="ECO:0000256" key="4">
    <source>
        <dbReference type="ARBA" id="ARBA00022448"/>
    </source>
</evidence>
<evidence type="ECO:0000256" key="18">
    <source>
        <dbReference type="SAM" id="Phobius"/>
    </source>
</evidence>
<dbReference type="InterPro" id="IPR044130">
    <property type="entry name" value="CuRO_2_Fet3-like"/>
</dbReference>
<name>A0A2V1A9Y2_9ASCO</name>
<feature type="chain" id="PRO_5015949404" description="Iron transport multicopper oxidase FET3" evidence="19">
    <location>
        <begin position="23"/>
        <end position="619"/>
    </location>
</feature>
<evidence type="ECO:0000259" key="22">
    <source>
        <dbReference type="Pfam" id="PF07732"/>
    </source>
</evidence>
<comment type="similarity">
    <text evidence="3">Belongs to the multicopper oxidase family.</text>
</comment>
<comment type="caution">
    <text evidence="23">The sequence shown here is derived from an EMBL/GenBank/DDBJ whole genome shotgun (WGS) entry which is preliminary data.</text>
</comment>
<evidence type="ECO:0000259" key="21">
    <source>
        <dbReference type="Pfam" id="PF07731"/>
    </source>
</evidence>
<evidence type="ECO:0000256" key="13">
    <source>
        <dbReference type="ARBA" id="ARBA00023004"/>
    </source>
</evidence>
<keyword evidence="8" id="KW-0479">Metal-binding</keyword>